<name>A0A9P2T941_THEFU</name>
<dbReference type="EMBL" id="AOSG01000057">
    <property type="protein sequence ID" value="EOR70884.1"/>
    <property type="molecule type" value="Genomic_DNA"/>
</dbReference>
<gene>
    <name evidence="1" type="ORF">TM51_10438</name>
</gene>
<protein>
    <recommendedName>
        <fullName evidence="3">UDP-N-acetylmuramyl pentapeptide phosphotransferase/UDP-N-acetylglucosamine-1-phosphate transferase</fullName>
    </recommendedName>
</protein>
<keyword evidence="2" id="KW-1185">Reference proteome</keyword>
<evidence type="ECO:0008006" key="3">
    <source>
        <dbReference type="Google" id="ProtNLM"/>
    </source>
</evidence>
<dbReference type="Proteomes" id="UP000014184">
    <property type="component" value="Unassembled WGS sequence"/>
</dbReference>
<accession>A0A9P2T941</accession>
<proteinExistence type="predicted"/>
<evidence type="ECO:0000313" key="1">
    <source>
        <dbReference type="EMBL" id="EOR70884.1"/>
    </source>
</evidence>
<evidence type="ECO:0000313" key="2">
    <source>
        <dbReference type="Proteomes" id="UP000014184"/>
    </source>
</evidence>
<dbReference type="RefSeq" id="WP_011292451.1">
    <property type="nucleotide sequence ID" value="NZ_AOSG01000057.1"/>
</dbReference>
<organism evidence="1 2">
    <name type="scientific">Thermobifida fusca TM51</name>
    <dbReference type="NCBI Taxonomy" id="1169414"/>
    <lineage>
        <taxon>Bacteria</taxon>
        <taxon>Bacillati</taxon>
        <taxon>Actinomycetota</taxon>
        <taxon>Actinomycetes</taxon>
        <taxon>Streptosporangiales</taxon>
        <taxon>Nocardiopsidaceae</taxon>
        <taxon>Thermobifida</taxon>
    </lineage>
</organism>
<dbReference type="AlphaFoldDB" id="A0A9P2T941"/>
<reference evidence="1 2" key="1">
    <citation type="journal article" date="2013" name="Genome Announc.">
        <title>Draft Genome Sequence of the Lignocellulose Decomposer Thermobifida fusca Strain TM51.</title>
        <authorList>
            <person name="Toth A."/>
            <person name="Barna T."/>
            <person name="Nagy I."/>
            <person name="Horvath B."/>
            <person name="Nagy I."/>
            <person name="Tancsics A."/>
            <person name="Kriszt B."/>
            <person name="Baka E."/>
            <person name="Fekete C."/>
            <person name="Kukolya J."/>
        </authorList>
    </citation>
    <scope>NUCLEOTIDE SEQUENCE [LARGE SCALE GENOMIC DNA]</scope>
    <source>
        <strain evidence="1 2">TM51</strain>
    </source>
</reference>
<comment type="caution">
    <text evidence="1">The sequence shown here is derived from an EMBL/GenBank/DDBJ whole genome shotgun (WGS) entry which is preliminary data.</text>
</comment>
<sequence length="307" mass="31059">MLLRFFTTQARNRPRLRDALTPAWRTTGAAVLAAGVGAVAARGLYRVLTDRWGTAHPRGKWNRVNYRGERVTLLEGPAVAAGACAGIALTPGIRPALRVAAVLAGGGAAVFGAYDDLYGSGSSRGFRGHVGALARGRLTTGAVKIAGIGASGLAAAATLNRTAVDTLVDGALIAGSANLLNLFDLRPGRAAKVALLTGSSALAHPGAAPVAAALLGATCALLPEDLRERAMLGDAGANALGALLGLAAAASCPRWARLGLLAGVVALTAASEYVSFTHVIAVTPPLRLLDEWGRRPAPLPAPVTQPG</sequence>